<keyword evidence="3" id="KW-1185">Reference proteome</keyword>
<sequence>MEHGSATSAGQDYPREAGKESKDPELVTGDQGPVKGATNPTAGKQADEESKVEAEAAGQNAS</sequence>
<protein>
    <submittedName>
        <fullName evidence="2">Uncharacterized protein</fullName>
    </submittedName>
</protein>
<feature type="compositionally biased region" description="Basic and acidic residues" evidence="1">
    <location>
        <begin position="13"/>
        <end position="25"/>
    </location>
</feature>
<evidence type="ECO:0000313" key="2">
    <source>
        <dbReference type="EMBL" id="GAU96843.1"/>
    </source>
</evidence>
<evidence type="ECO:0000256" key="1">
    <source>
        <dbReference type="SAM" id="MobiDB-lite"/>
    </source>
</evidence>
<feature type="region of interest" description="Disordered" evidence="1">
    <location>
        <begin position="1"/>
        <end position="62"/>
    </location>
</feature>
<dbReference type="AlphaFoldDB" id="A0A1D1VD98"/>
<accession>A0A1D1VD98</accession>
<dbReference type="Proteomes" id="UP000186922">
    <property type="component" value="Unassembled WGS sequence"/>
</dbReference>
<evidence type="ECO:0000313" key="3">
    <source>
        <dbReference type="Proteomes" id="UP000186922"/>
    </source>
</evidence>
<gene>
    <name evidence="2" type="primary">RvY_08221-1</name>
    <name evidence="2" type="synonym">RvY_08221.1</name>
    <name evidence="2" type="ORF">RvY_08221</name>
</gene>
<proteinExistence type="predicted"/>
<comment type="caution">
    <text evidence="2">The sequence shown here is derived from an EMBL/GenBank/DDBJ whole genome shotgun (WGS) entry which is preliminary data.</text>
</comment>
<feature type="compositionally biased region" description="Basic and acidic residues" evidence="1">
    <location>
        <begin position="45"/>
        <end position="54"/>
    </location>
</feature>
<dbReference type="EMBL" id="BDGG01000003">
    <property type="protein sequence ID" value="GAU96843.1"/>
    <property type="molecule type" value="Genomic_DNA"/>
</dbReference>
<name>A0A1D1VD98_RAMVA</name>
<reference evidence="2 3" key="1">
    <citation type="journal article" date="2016" name="Nat. Commun.">
        <title>Extremotolerant tardigrade genome and improved radiotolerance of human cultured cells by tardigrade-unique protein.</title>
        <authorList>
            <person name="Hashimoto T."/>
            <person name="Horikawa D.D."/>
            <person name="Saito Y."/>
            <person name="Kuwahara H."/>
            <person name="Kozuka-Hata H."/>
            <person name="Shin-I T."/>
            <person name="Minakuchi Y."/>
            <person name="Ohishi K."/>
            <person name="Motoyama A."/>
            <person name="Aizu T."/>
            <person name="Enomoto A."/>
            <person name="Kondo K."/>
            <person name="Tanaka S."/>
            <person name="Hara Y."/>
            <person name="Koshikawa S."/>
            <person name="Sagara H."/>
            <person name="Miura T."/>
            <person name="Yokobori S."/>
            <person name="Miyagawa K."/>
            <person name="Suzuki Y."/>
            <person name="Kubo T."/>
            <person name="Oyama M."/>
            <person name="Kohara Y."/>
            <person name="Fujiyama A."/>
            <person name="Arakawa K."/>
            <person name="Katayama T."/>
            <person name="Toyoda A."/>
            <person name="Kunieda T."/>
        </authorList>
    </citation>
    <scope>NUCLEOTIDE SEQUENCE [LARGE SCALE GENOMIC DNA]</scope>
    <source>
        <strain evidence="2 3">YOKOZUNA-1</strain>
    </source>
</reference>
<feature type="compositionally biased region" description="Polar residues" evidence="1">
    <location>
        <begin position="1"/>
        <end position="10"/>
    </location>
</feature>
<organism evidence="2 3">
    <name type="scientific">Ramazzottius varieornatus</name>
    <name type="common">Water bear</name>
    <name type="synonym">Tardigrade</name>
    <dbReference type="NCBI Taxonomy" id="947166"/>
    <lineage>
        <taxon>Eukaryota</taxon>
        <taxon>Metazoa</taxon>
        <taxon>Ecdysozoa</taxon>
        <taxon>Tardigrada</taxon>
        <taxon>Eutardigrada</taxon>
        <taxon>Parachela</taxon>
        <taxon>Hypsibioidea</taxon>
        <taxon>Ramazzottiidae</taxon>
        <taxon>Ramazzottius</taxon>
    </lineage>
</organism>